<dbReference type="GO" id="GO:0004601">
    <property type="term" value="F:peroxidase activity"/>
    <property type="evidence" value="ECO:0007669"/>
    <property type="project" value="UniProtKB-ARBA"/>
</dbReference>
<evidence type="ECO:0000259" key="4">
    <source>
        <dbReference type="PROSITE" id="PS50404"/>
    </source>
</evidence>
<dbReference type="Proteomes" id="UP000648075">
    <property type="component" value="Unassembled WGS sequence"/>
</dbReference>
<dbReference type="PROSITE" id="PS50405">
    <property type="entry name" value="GST_CTER"/>
    <property type="match status" value="1"/>
</dbReference>
<comment type="caution">
    <text evidence="6">The sequence shown here is derived from an EMBL/GenBank/DDBJ whole genome shotgun (WGS) entry which is preliminary data.</text>
</comment>
<evidence type="ECO:0000256" key="2">
    <source>
        <dbReference type="ARBA" id="ARBA00022679"/>
    </source>
</evidence>
<dbReference type="RefSeq" id="WP_189621092.1">
    <property type="nucleotide sequence ID" value="NZ_BMZA01000006.1"/>
</dbReference>
<evidence type="ECO:0000259" key="5">
    <source>
        <dbReference type="PROSITE" id="PS50405"/>
    </source>
</evidence>
<dbReference type="PANTHER" id="PTHR44051:SF9">
    <property type="entry name" value="GLUTATHIONE S-TRANSFERASE 1"/>
    <property type="match status" value="1"/>
</dbReference>
<dbReference type="InterPro" id="IPR040079">
    <property type="entry name" value="Glutathione_S-Trfase"/>
</dbReference>
<keyword evidence="7" id="KW-1185">Reference proteome</keyword>
<dbReference type="InterPro" id="IPR004045">
    <property type="entry name" value="Glutathione_S-Trfase_N"/>
</dbReference>
<dbReference type="CDD" id="cd03046">
    <property type="entry name" value="GST_N_GTT1_like"/>
    <property type="match status" value="1"/>
</dbReference>
<evidence type="ECO:0000313" key="7">
    <source>
        <dbReference type="Proteomes" id="UP000648075"/>
    </source>
</evidence>
<dbReference type="EMBL" id="BMZA01000006">
    <property type="protein sequence ID" value="GGZ05322.1"/>
    <property type="molecule type" value="Genomic_DNA"/>
</dbReference>
<dbReference type="EC" id="2.5.1.18" evidence="1"/>
<dbReference type="Gene3D" id="3.40.30.10">
    <property type="entry name" value="Glutaredoxin"/>
    <property type="match status" value="1"/>
</dbReference>
<reference evidence="6" key="1">
    <citation type="journal article" date="2014" name="Int. J. Syst. Evol. Microbiol.">
        <title>Complete genome sequence of Corynebacterium casei LMG S-19264T (=DSM 44701T), isolated from a smear-ripened cheese.</title>
        <authorList>
            <consortium name="US DOE Joint Genome Institute (JGI-PGF)"/>
            <person name="Walter F."/>
            <person name="Albersmeier A."/>
            <person name="Kalinowski J."/>
            <person name="Ruckert C."/>
        </authorList>
    </citation>
    <scope>NUCLEOTIDE SEQUENCE</scope>
    <source>
        <strain evidence="6">KCTC 32255</strain>
    </source>
</reference>
<dbReference type="InterPro" id="IPR036282">
    <property type="entry name" value="Glutathione-S-Trfase_C_sf"/>
</dbReference>
<dbReference type="SFLD" id="SFLDS00019">
    <property type="entry name" value="Glutathione_Transferase_(cytos"/>
    <property type="match status" value="1"/>
</dbReference>
<dbReference type="InterPro" id="IPR010987">
    <property type="entry name" value="Glutathione-S-Trfase_C-like"/>
</dbReference>
<proteinExistence type="predicted"/>
<evidence type="ECO:0000313" key="6">
    <source>
        <dbReference type="EMBL" id="GGZ05322.1"/>
    </source>
</evidence>
<feature type="domain" description="GST C-terminal" evidence="5">
    <location>
        <begin position="87"/>
        <end position="204"/>
    </location>
</feature>
<comment type="catalytic activity">
    <reaction evidence="3">
        <text>RX + glutathione = an S-substituted glutathione + a halide anion + H(+)</text>
        <dbReference type="Rhea" id="RHEA:16437"/>
        <dbReference type="ChEBI" id="CHEBI:15378"/>
        <dbReference type="ChEBI" id="CHEBI:16042"/>
        <dbReference type="ChEBI" id="CHEBI:17792"/>
        <dbReference type="ChEBI" id="CHEBI:57925"/>
        <dbReference type="ChEBI" id="CHEBI:90779"/>
        <dbReference type="EC" id="2.5.1.18"/>
    </reaction>
</comment>
<dbReference type="SUPFAM" id="SSF52833">
    <property type="entry name" value="Thioredoxin-like"/>
    <property type="match status" value="1"/>
</dbReference>
<protein>
    <recommendedName>
        <fullName evidence="1">glutathione transferase</fullName>
        <ecNumber evidence="1">2.5.1.18</ecNumber>
    </recommendedName>
</protein>
<keyword evidence="2" id="KW-0808">Transferase</keyword>
<evidence type="ECO:0000256" key="1">
    <source>
        <dbReference type="ARBA" id="ARBA00012452"/>
    </source>
</evidence>
<name>A0A918PFA4_9SPHN</name>
<dbReference type="Pfam" id="PF13410">
    <property type="entry name" value="GST_C_2"/>
    <property type="match status" value="1"/>
</dbReference>
<gene>
    <name evidence="6" type="ORF">GCM10011614_20340</name>
</gene>
<organism evidence="6 7">
    <name type="scientific">Novosphingobium colocasiae</name>
    <dbReference type="NCBI Taxonomy" id="1256513"/>
    <lineage>
        <taxon>Bacteria</taxon>
        <taxon>Pseudomonadati</taxon>
        <taxon>Pseudomonadota</taxon>
        <taxon>Alphaproteobacteria</taxon>
        <taxon>Sphingomonadales</taxon>
        <taxon>Sphingomonadaceae</taxon>
        <taxon>Novosphingobium</taxon>
    </lineage>
</organism>
<sequence>MLTVHHLGLSQSERIVWLCEELGIDYDLKLYQRRADDGFAPQEYKALHPMGIAPVVTDGDLVLGESAAICEYIAVKHGDGRLIPSPDSPDYAGHLFWFHFSNGTFMANSMMEVACLRAGAEPAAFAMDRKAKAWRLADERLATSPFFGGTELTLADIMMGFALTTMRVLADFPLDGYPNILAYLGRIGDRPAYQRAMARAEPGLAPKLT</sequence>
<dbReference type="SFLD" id="SFLDG01150">
    <property type="entry name" value="Main.1:_Beta-like"/>
    <property type="match status" value="1"/>
</dbReference>
<reference evidence="6" key="2">
    <citation type="submission" date="2020-09" db="EMBL/GenBank/DDBJ databases">
        <authorList>
            <person name="Sun Q."/>
            <person name="Kim S."/>
        </authorList>
    </citation>
    <scope>NUCLEOTIDE SEQUENCE</scope>
    <source>
        <strain evidence="6">KCTC 32255</strain>
    </source>
</reference>
<dbReference type="PANTHER" id="PTHR44051">
    <property type="entry name" value="GLUTATHIONE S-TRANSFERASE-RELATED"/>
    <property type="match status" value="1"/>
</dbReference>
<dbReference type="SFLD" id="SFLDG00358">
    <property type="entry name" value="Main_(cytGST)"/>
    <property type="match status" value="1"/>
</dbReference>
<dbReference type="InterPro" id="IPR036249">
    <property type="entry name" value="Thioredoxin-like_sf"/>
</dbReference>
<dbReference type="Gene3D" id="1.20.1050.10">
    <property type="match status" value="1"/>
</dbReference>
<dbReference type="FunFam" id="3.40.30.10:FF:000156">
    <property type="entry name" value="Glutathione S-transferase 1"/>
    <property type="match status" value="1"/>
</dbReference>
<dbReference type="PROSITE" id="PS50404">
    <property type="entry name" value="GST_NTER"/>
    <property type="match status" value="1"/>
</dbReference>
<dbReference type="SUPFAM" id="SSF47616">
    <property type="entry name" value="GST C-terminal domain-like"/>
    <property type="match status" value="1"/>
</dbReference>
<evidence type="ECO:0000256" key="3">
    <source>
        <dbReference type="ARBA" id="ARBA00047960"/>
    </source>
</evidence>
<dbReference type="GO" id="GO:0004364">
    <property type="term" value="F:glutathione transferase activity"/>
    <property type="evidence" value="ECO:0007669"/>
    <property type="project" value="UniProtKB-EC"/>
</dbReference>
<feature type="domain" description="GST N-terminal" evidence="4">
    <location>
        <begin position="1"/>
        <end position="81"/>
    </location>
</feature>
<dbReference type="GO" id="GO:0005737">
    <property type="term" value="C:cytoplasm"/>
    <property type="evidence" value="ECO:0007669"/>
    <property type="project" value="UniProtKB-ARBA"/>
</dbReference>
<dbReference type="Pfam" id="PF13409">
    <property type="entry name" value="GST_N_2"/>
    <property type="match status" value="1"/>
</dbReference>
<accession>A0A918PFA4</accession>
<dbReference type="AlphaFoldDB" id="A0A918PFA4"/>